<name>A0AA95SCC6_9BACI</name>
<protein>
    <submittedName>
        <fullName evidence="1">Uncharacterized protein</fullName>
    </submittedName>
</protein>
<dbReference type="RefSeq" id="WP_066084477.1">
    <property type="nucleotide sequence ID" value="NZ_CP126114.1"/>
</dbReference>
<evidence type="ECO:0000313" key="1">
    <source>
        <dbReference type="EMBL" id="WHY87777.1"/>
    </source>
</evidence>
<proteinExistence type="predicted"/>
<reference evidence="1" key="1">
    <citation type="submission" date="2023-05" db="EMBL/GenBank/DDBJ databases">
        <title>Comparative genomics of Bacillaceae isolates and their secondary metabolite potential.</title>
        <authorList>
            <person name="Song L."/>
            <person name="Nielsen L.J."/>
            <person name="Mohite O."/>
            <person name="Xu X."/>
            <person name="Weber T."/>
            <person name="Kovacs A.T."/>
        </authorList>
    </citation>
    <scope>NUCLEOTIDE SEQUENCE</scope>
    <source>
        <strain evidence="1">XLM17</strain>
    </source>
</reference>
<dbReference type="AlphaFoldDB" id="A0AA95SCC6"/>
<gene>
    <name evidence="1" type="ORF">QNH39_08070</name>
</gene>
<dbReference type="Proteomes" id="UP001178288">
    <property type="component" value="Chromosome"/>
</dbReference>
<keyword evidence="2" id="KW-1185">Reference proteome</keyword>
<organism evidence="1 2">
    <name type="scientific">Neobacillus novalis</name>
    <dbReference type="NCBI Taxonomy" id="220687"/>
    <lineage>
        <taxon>Bacteria</taxon>
        <taxon>Bacillati</taxon>
        <taxon>Bacillota</taxon>
        <taxon>Bacilli</taxon>
        <taxon>Bacillales</taxon>
        <taxon>Bacillaceae</taxon>
        <taxon>Neobacillus</taxon>
    </lineage>
</organism>
<sequence>MKKRITILKASITENRLLLETNEPISRLVPSEQILVDSKQYSFIYLMEDKEDYTYIALPEQIWPFLKAAQVQKFPVWLSFKDQQLELLNFHEELEYVISNIGGNSNYGNEMVTKVEGIF</sequence>
<evidence type="ECO:0000313" key="2">
    <source>
        <dbReference type="Proteomes" id="UP001178288"/>
    </source>
</evidence>
<dbReference type="KEGG" id="nnv:QNH39_08070"/>
<accession>A0AA95SCC6</accession>
<dbReference type="InterPro" id="IPR020908">
    <property type="entry name" value="UPF0738"/>
</dbReference>
<dbReference type="Pfam" id="PF19785">
    <property type="entry name" value="UPF0738"/>
    <property type="match status" value="1"/>
</dbReference>
<dbReference type="EMBL" id="CP126114">
    <property type="protein sequence ID" value="WHY87777.1"/>
    <property type="molecule type" value="Genomic_DNA"/>
</dbReference>